<dbReference type="KEGG" id="mtar:DF168_00122"/>
<dbReference type="InterPro" id="IPR027417">
    <property type="entry name" value="P-loop_NTPase"/>
</dbReference>
<dbReference type="SUPFAM" id="SSF52540">
    <property type="entry name" value="P-loop containing nucleoside triphosphate hydrolases"/>
    <property type="match status" value="1"/>
</dbReference>
<gene>
    <name evidence="1" type="ORF">DF168_00122</name>
</gene>
<accession>A0A2Z4AK68</accession>
<sequence>MSEIDNGPVVVAGVCGSGTRVVADILAELGFFIGNDLNSAKDNLLFTLLFKRPKWYYENNQDSETINTGLSLLQKVMTGKQGLSKQELGFLLTAVGSKVFIGHQYEGRGRGIWPLKRLKKILGMGPEKYKDISYVGWGWKEPHSLLLIRQMNCYFDSFRYIHVLRHGLDMAFSDNQEQLHLWGRLFGVEQPRNQSELPAISLRFWARVNRDIIQIGEEMGPERFLLVDFDELCSAPYESVQRIISFLDIKPNEEAVQRILKIPKRPASKGRYQNHDLNQFAADDLAVLEQLGFPVVRKV</sequence>
<reference evidence="1 2" key="1">
    <citation type="submission" date="2018-06" db="EMBL/GenBank/DDBJ databases">
        <title>Draft Genome Sequence of a Novel Marine Bacterium Related to the Verrucomicrobia.</title>
        <authorList>
            <person name="Vosseberg J."/>
            <person name="Martijn J."/>
            <person name="Ettema T.J.G."/>
        </authorList>
    </citation>
    <scope>NUCLEOTIDE SEQUENCE [LARGE SCALE GENOMIC DNA]</scope>
    <source>
        <strain evidence="1">TARA_B100001123</strain>
    </source>
</reference>
<dbReference type="AlphaFoldDB" id="A0A2Z4AK68"/>
<evidence type="ECO:0000313" key="2">
    <source>
        <dbReference type="Proteomes" id="UP000247465"/>
    </source>
</evidence>
<protein>
    <recommendedName>
        <fullName evidence="3">Sulfotransferase domain-containing protein</fullName>
    </recommendedName>
</protein>
<organism evidence="1 2">
    <name type="scientific">Candidatus Moanibacter tarae</name>
    <dbReference type="NCBI Taxonomy" id="2200854"/>
    <lineage>
        <taxon>Bacteria</taxon>
        <taxon>Pseudomonadati</taxon>
        <taxon>Verrucomicrobiota</taxon>
        <taxon>Opitutia</taxon>
        <taxon>Puniceicoccales</taxon>
        <taxon>Puniceicoccales incertae sedis</taxon>
        <taxon>Candidatus Moanibacter</taxon>
    </lineage>
</organism>
<proteinExistence type="predicted"/>
<evidence type="ECO:0000313" key="1">
    <source>
        <dbReference type="EMBL" id="AWT58950.1"/>
    </source>
</evidence>
<name>A0A2Z4AK68_9BACT</name>
<dbReference type="EMBL" id="CP029803">
    <property type="protein sequence ID" value="AWT58950.1"/>
    <property type="molecule type" value="Genomic_DNA"/>
</dbReference>
<dbReference type="Proteomes" id="UP000247465">
    <property type="component" value="Chromosome"/>
</dbReference>
<dbReference type="Pfam" id="PF13469">
    <property type="entry name" value="Sulfotransfer_3"/>
    <property type="match status" value="1"/>
</dbReference>
<evidence type="ECO:0008006" key="3">
    <source>
        <dbReference type="Google" id="ProtNLM"/>
    </source>
</evidence>
<dbReference type="Gene3D" id="3.40.50.300">
    <property type="entry name" value="P-loop containing nucleotide triphosphate hydrolases"/>
    <property type="match status" value="1"/>
</dbReference>